<feature type="region of interest" description="Disordered" evidence="1">
    <location>
        <begin position="52"/>
        <end position="79"/>
    </location>
</feature>
<proteinExistence type="predicted"/>
<feature type="chain" id="PRO_5034142871" description="Secreted protein" evidence="2">
    <location>
        <begin position="29"/>
        <end position="305"/>
    </location>
</feature>
<keyword evidence="2" id="KW-0732">Signal</keyword>
<dbReference type="RefSeq" id="WP_276729823.1">
    <property type="nucleotide sequence ID" value="NZ_JAFKMR010000016.1"/>
</dbReference>
<accession>A0A8I1MUZ4</accession>
<dbReference type="Proteomes" id="UP000664800">
    <property type="component" value="Unassembled WGS sequence"/>
</dbReference>
<reference evidence="3" key="1">
    <citation type="submission" date="2021-02" db="EMBL/GenBank/DDBJ databases">
        <title>Thiocyanate and organic carbon inputs drive convergent selection for specific autotrophic Afipia and Thiobacillus strains within complex microbiomes.</title>
        <authorList>
            <person name="Huddy R.J."/>
            <person name="Sachdeva R."/>
            <person name="Kadzinga F."/>
            <person name="Kantor R.S."/>
            <person name="Harrison S.T.L."/>
            <person name="Banfield J.F."/>
        </authorList>
    </citation>
    <scope>NUCLEOTIDE SEQUENCE</scope>
    <source>
        <strain evidence="3">SCN18_13_7_16_R3_B_64_19</strain>
    </source>
</reference>
<sequence length="305" mass="31428">MRTRIVPVLCFAAISAALLLTGCGKRTASQSIAGASGVPDYLAGATAYTPAASASQGNAGPPQVSLTPTGGGLGAARPWGPSKHQSIAVAAHAFAANSAGTDLPVLSTPPVNTPPQGALVLVQVLTQSPATLQSLRDNKGNTFQPINPGQTYSDQKAGTALFISENARGGAGQSWSLVKAPGHGADEASLYVVVVAGARQIGAWGFSNTTPYGLRTPLETTADDSIVVSFWGPADYSSSARDPYNPYFAPAGWTLGGQNDNGYNQCSGAYAWIRVPSAHTVLEPQWSSKKSVKANGSMWLVEVTR</sequence>
<dbReference type="EMBL" id="JAFKMR010000016">
    <property type="protein sequence ID" value="MBN8744251.1"/>
    <property type="molecule type" value="Genomic_DNA"/>
</dbReference>
<name>A0A8I1MUZ4_THIA3</name>
<gene>
    <name evidence="3" type="ORF">J0I24_08045</name>
</gene>
<evidence type="ECO:0000256" key="2">
    <source>
        <dbReference type="SAM" id="SignalP"/>
    </source>
</evidence>
<evidence type="ECO:0008006" key="5">
    <source>
        <dbReference type="Google" id="ProtNLM"/>
    </source>
</evidence>
<dbReference type="AlphaFoldDB" id="A0A8I1MUZ4"/>
<dbReference type="PROSITE" id="PS51257">
    <property type="entry name" value="PROKAR_LIPOPROTEIN"/>
    <property type="match status" value="1"/>
</dbReference>
<feature type="signal peptide" evidence="2">
    <location>
        <begin position="1"/>
        <end position="28"/>
    </location>
</feature>
<comment type="caution">
    <text evidence="3">The sequence shown here is derived from an EMBL/GenBank/DDBJ whole genome shotgun (WGS) entry which is preliminary data.</text>
</comment>
<evidence type="ECO:0000313" key="4">
    <source>
        <dbReference type="Proteomes" id="UP000664800"/>
    </source>
</evidence>
<evidence type="ECO:0000256" key="1">
    <source>
        <dbReference type="SAM" id="MobiDB-lite"/>
    </source>
</evidence>
<evidence type="ECO:0000313" key="3">
    <source>
        <dbReference type="EMBL" id="MBN8744251.1"/>
    </source>
</evidence>
<organism evidence="3 4">
    <name type="scientific">Thiomonas arsenitoxydans (strain DSM 22701 / CIP 110005 / 3As)</name>
    <dbReference type="NCBI Taxonomy" id="426114"/>
    <lineage>
        <taxon>Bacteria</taxon>
        <taxon>Pseudomonadati</taxon>
        <taxon>Pseudomonadota</taxon>
        <taxon>Betaproteobacteria</taxon>
        <taxon>Burkholderiales</taxon>
        <taxon>Thiomonas</taxon>
    </lineage>
</organism>
<protein>
    <recommendedName>
        <fullName evidence="5">Secreted protein</fullName>
    </recommendedName>
</protein>